<feature type="domain" description="Transcobalamin-like C-terminal" evidence="2">
    <location>
        <begin position="148"/>
        <end position="223"/>
    </location>
</feature>
<feature type="compositionally biased region" description="Polar residues" evidence="1">
    <location>
        <begin position="84"/>
        <end position="107"/>
    </location>
</feature>
<evidence type="ECO:0000313" key="3">
    <source>
        <dbReference type="EMBL" id="QKG83026.1"/>
    </source>
</evidence>
<feature type="region of interest" description="Disordered" evidence="1">
    <location>
        <begin position="36"/>
        <end position="124"/>
    </location>
</feature>
<evidence type="ECO:0000256" key="1">
    <source>
        <dbReference type="SAM" id="MobiDB-lite"/>
    </source>
</evidence>
<reference evidence="3 4" key="1">
    <citation type="submission" date="2020-01" db="EMBL/GenBank/DDBJ databases">
        <authorList>
            <person name="Gulvik C.A."/>
            <person name="Batra D.G."/>
        </authorList>
    </citation>
    <scope>NUCLEOTIDE SEQUENCE [LARGE SCALE GENOMIC DNA]</scope>
    <source>
        <strain evidence="3 4">W9323</strain>
    </source>
</reference>
<dbReference type="Pfam" id="PF14478">
    <property type="entry name" value="DUF4430"/>
    <property type="match status" value="1"/>
</dbReference>
<evidence type="ECO:0000259" key="2">
    <source>
        <dbReference type="Pfam" id="PF14478"/>
    </source>
</evidence>
<dbReference type="Proteomes" id="UP000503088">
    <property type="component" value="Chromosome"/>
</dbReference>
<dbReference type="Gene3D" id="2.170.130.30">
    <property type="match status" value="1"/>
</dbReference>
<dbReference type="EMBL" id="CP048104">
    <property type="protein sequence ID" value="QKG83026.1"/>
    <property type="molecule type" value="Genomic_DNA"/>
</dbReference>
<sequence>MKKRISFFLIISGLLIGGTGGWLTWNDLQAVSSSTAVTTPSWVETEKTPPHQQSKETEEKAENKKPFTASEEKKTDDKGEKNQGGKQQENQEISTTQSERSGSTSVKASRDHNSGTRSSQDQNVSVISITGDQGHTILPPTSVKIQTGDTVFDILLRAVQKHGIQMEYQGSGSTLYVEGINNLYEFDRGSESGWMYRVNGVFPNKSAGVYTVQNQSHIEWLYTRNLGKDIGAKVP</sequence>
<feature type="compositionally biased region" description="Polar residues" evidence="1">
    <location>
        <begin position="115"/>
        <end position="124"/>
    </location>
</feature>
<dbReference type="AlphaFoldDB" id="A0A7D4B0C1"/>
<organism evidence="3 4">
    <name type="scientific">Kroppenstedtia pulmonis</name>
    <dbReference type="NCBI Taxonomy" id="1380685"/>
    <lineage>
        <taxon>Bacteria</taxon>
        <taxon>Bacillati</taxon>
        <taxon>Bacillota</taxon>
        <taxon>Bacilli</taxon>
        <taxon>Bacillales</taxon>
        <taxon>Thermoactinomycetaceae</taxon>
        <taxon>Kroppenstedtia</taxon>
    </lineage>
</organism>
<name>A0A7D4B0C1_9BACL</name>
<gene>
    <name evidence="3" type="ORF">GXN76_00125</name>
</gene>
<accession>A0A7D4B0C1</accession>
<protein>
    <submittedName>
        <fullName evidence="3">DUF4430 domain-containing protein</fullName>
    </submittedName>
</protein>
<dbReference type="KEGG" id="kpul:GXN76_00125"/>
<feature type="compositionally biased region" description="Basic and acidic residues" evidence="1">
    <location>
        <begin position="44"/>
        <end position="83"/>
    </location>
</feature>
<keyword evidence="4" id="KW-1185">Reference proteome</keyword>
<dbReference type="InterPro" id="IPR027954">
    <property type="entry name" value="Transcobalamin-like_C"/>
</dbReference>
<dbReference type="RefSeq" id="WP_173218968.1">
    <property type="nucleotide sequence ID" value="NZ_CP048104.1"/>
</dbReference>
<proteinExistence type="predicted"/>
<evidence type="ECO:0000313" key="4">
    <source>
        <dbReference type="Proteomes" id="UP000503088"/>
    </source>
</evidence>